<feature type="domain" description="Ig-like" evidence="1">
    <location>
        <begin position="18"/>
        <end position="86"/>
    </location>
</feature>
<dbReference type="EMBL" id="UINC01041229">
    <property type="protein sequence ID" value="SVB42207.1"/>
    <property type="molecule type" value="Genomic_DNA"/>
</dbReference>
<dbReference type="InterPro" id="IPR007110">
    <property type="entry name" value="Ig-like_dom"/>
</dbReference>
<sequence>SFTLKVNTLHMPVDSEEPKAMVISGDFMPLLTLSFSRSLTTYEKANFSCYVSGQDQPELKWLSPQMLTVKSKKPLTVGRSRYNCTMPSEERGRYYWYSKLWLRL</sequence>
<protein>
    <recommendedName>
        <fullName evidence="1">Ig-like domain-containing protein</fullName>
    </recommendedName>
</protein>
<reference evidence="2" key="1">
    <citation type="submission" date="2018-05" db="EMBL/GenBank/DDBJ databases">
        <authorList>
            <person name="Lanie J.A."/>
            <person name="Ng W.-L."/>
            <person name="Kazmierczak K.M."/>
            <person name="Andrzejewski T.M."/>
            <person name="Davidsen T.M."/>
            <person name="Wayne K.J."/>
            <person name="Tettelin H."/>
            <person name="Glass J.I."/>
            <person name="Rusch D."/>
            <person name="Podicherti R."/>
            <person name="Tsui H.-C.T."/>
            <person name="Winkler M.E."/>
        </authorList>
    </citation>
    <scope>NUCLEOTIDE SEQUENCE</scope>
</reference>
<feature type="non-terminal residue" evidence="2">
    <location>
        <position position="1"/>
    </location>
</feature>
<gene>
    <name evidence="2" type="ORF">METZ01_LOCUS195061</name>
</gene>
<proteinExistence type="predicted"/>
<evidence type="ECO:0000259" key="1">
    <source>
        <dbReference type="PROSITE" id="PS50835"/>
    </source>
</evidence>
<organism evidence="2">
    <name type="scientific">marine metagenome</name>
    <dbReference type="NCBI Taxonomy" id="408172"/>
    <lineage>
        <taxon>unclassified sequences</taxon>
        <taxon>metagenomes</taxon>
        <taxon>ecological metagenomes</taxon>
    </lineage>
</organism>
<dbReference type="PROSITE" id="PS50835">
    <property type="entry name" value="IG_LIKE"/>
    <property type="match status" value="1"/>
</dbReference>
<name>A0A382DXB2_9ZZZZ</name>
<accession>A0A382DXB2</accession>
<evidence type="ECO:0000313" key="2">
    <source>
        <dbReference type="EMBL" id="SVB42207.1"/>
    </source>
</evidence>
<dbReference type="AlphaFoldDB" id="A0A382DXB2"/>